<reference evidence="1 2" key="1">
    <citation type="submission" date="2017-06" db="EMBL/GenBank/DDBJ databases">
        <authorList>
            <person name="Kim H.J."/>
            <person name="Triplett B.A."/>
        </authorList>
    </citation>
    <scope>NUCLEOTIDE SEQUENCE [LARGE SCALE GENOMIC DNA]</scope>
    <source>
        <strain evidence="1 2">13146</strain>
    </source>
</reference>
<protein>
    <submittedName>
        <fullName evidence="1">Uncharacterized protein</fullName>
    </submittedName>
</protein>
<dbReference type="Pfam" id="PF14236">
    <property type="entry name" value="DruA"/>
    <property type="match status" value="1"/>
</dbReference>
<comment type="caution">
    <text evidence="1">The sequence shown here is derived from an EMBL/GenBank/DDBJ whole genome shotgun (WGS) entry which is preliminary data.</text>
</comment>
<dbReference type="InterPro" id="IPR025639">
    <property type="entry name" value="DruA"/>
</dbReference>
<dbReference type="AlphaFoldDB" id="A0A246HLG6"/>
<sequence>MRSDTTPRTQIAPSISPERIADSIRAAWQNCQDAINSDDKAAIRRLHLHAKKCDRSTNYSELRGYLKRYQSYFPSGAKISPHLVDPIIVPVRPQSLEEKLFKVMRGYWSMPYSKGYGRRLRFVVMDAHHQAIIGIIGLQSPSADLACRDDFLGVTRSNKLSVINNTLDAYTIGASPTYAPLLGGKLIAGMLHAPAIRQEYWRSYGKSRTEQEGKRIPQPLLAITTTSAFGRSSIYNRLRFRDQVLAKPLGYTKGFGTLHLEEIYPEIAEWLKSEELFTPAGFGNGPKVRWQNVARALKSLGLSRKYLEHGIRREVFIFELASNLRTVCREGTLPEFTEFDPHDWGEYWKERWCVPRISRQPNWYEFHPLGDLEMALRV</sequence>
<organism evidence="1 2">
    <name type="scientific">Stenotrophomonas maltophilia</name>
    <name type="common">Pseudomonas maltophilia</name>
    <name type="synonym">Xanthomonas maltophilia</name>
    <dbReference type="NCBI Taxonomy" id="40324"/>
    <lineage>
        <taxon>Bacteria</taxon>
        <taxon>Pseudomonadati</taxon>
        <taxon>Pseudomonadota</taxon>
        <taxon>Gammaproteobacteria</taxon>
        <taxon>Lysobacterales</taxon>
        <taxon>Lysobacteraceae</taxon>
        <taxon>Stenotrophomonas</taxon>
        <taxon>Stenotrophomonas maltophilia group</taxon>
    </lineage>
</organism>
<dbReference type="Proteomes" id="UP000198157">
    <property type="component" value="Unassembled WGS sequence"/>
</dbReference>
<accession>A0A246HLG6</accession>
<dbReference type="EMBL" id="NIVS01000037">
    <property type="protein sequence ID" value="OWQ52054.1"/>
    <property type="molecule type" value="Genomic_DNA"/>
</dbReference>
<gene>
    <name evidence="1" type="ORF">CEE60_13845</name>
</gene>
<name>A0A246HLG6_STEMA</name>
<proteinExistence type="predicted"/>
<dbReference type="OrthoDB" id="6637466at2"/>
<evidence type="ECO:0000313" key="2">
    <source>
        <dbReference type="Proteomes" id="UP000198157"/>
    </source>
</evidence>
<evidence type="ECO:0000313" key="1">
    <source>
        <dbReference type="EMBL" id="OWQ52054.1"/>
    </source>
</evidence>